<dbReference type="EMBL" id="JBHRSE010000061">
    <property type="protein sequence ID" value="MFC3024056.1"/>
    <property type="molecule type" value="Genomic_DNA"/>
</dbReference>
<evidence type="ECO:0000313" key="2">
    <source>
        <dbReference type="Proteomes" id="UP001595384"/>
    </source>
</evidence>
<dbReference type="PROSITE" id="PS51257">
    <property type="entry name" value="PROKAR_LIPOPROTEIN"/>
    <property type="match status" value="1"/>
</dbReference>
<gene>
    <name evidence="1" type="ORF">ACFODT_09470</name>
</gene>
<dbReference type="RefSeq" id="WP_123014578.1">
    <property type="nucleotide sequence ID" value="NZ_AP024912.1"/>
</dbReference>
<evidence type="ECO:0000313" key="1">
    <source>
        <dbReference type="EMBL" id="MFC3024056.1"/>
    </source>
</evidence>
<proteinExistence type="predicted"/>
<organism evidence="1 2">
    <name type="scientific">Vibrio zhugei</name>
    <dbReference type="NCBI Taxonomy" id="2479546"/>
    <lineage>
        <taxon>Bacteria</taxon>
        <taxon>Pseudomonadati</taxon>
        <taxon>Pseudomonadota</taxon>
        <taxon>Gammaproteobacteria</taxon>
        <taxon>Vibrionales</taxon>
        <taxon>Vibrionaceae</taxon>
        <taxon>Vibrio</taxon>
    </lineage>
</organism>
<evidence type="ECO:0008006" key="3">
    <source>
        <dbReference type="Google" id="ProtNLM"/>
    </source>
</evidence>
<protein>
    <recommendedName>
        <fullName evidence="3">Lipoprotein</fullName>
    </recommendedName>
</protein>
<name>A0ABV7C9X6_9VIBR</name>
<accession>A0ABV7C9X6</accession>
<comment type="caution">
    <text evidence="1">The sequence shown here is derived from an EMBL/GenBank/DDBJ whole genome shotgun (WGS) entry which is preliminary data.</text>
</comment>
<reference evidence="2" key="1">
    <citation type="journal article" date="2019" name="Int. J. Syst. Evol. Microbiol.">
        <title>The Global Catalogue of Microorganisms (GCM) 10K type strain sequencing project: providing services to taxonomists for standard genome sequencing and annotation.</title>
        <authorList>
            <consortium name="The Broad Institute Genomics Platform"/>
            <consortium name="The Broad Institute Genome Sequencing Center for Infectious Disease"/>
            <person name="Wu L."/>
            <person name="Ma J."/>
        </authorList>
    </citation>
    <scope>NUCLEOTIDE SEQUENCE [LARGE SCALE GENOMIC DNA]</scope>
    <source>
        <strain evidence="2">KCTC 62784</strain>
    </source>
</reference>
<sequence length="174" mass="18104">MLLKKFALYVLLPLSVTSCNNDGGDNGASEPSTVAEALTAADQSGAYPQLNRDTSVAGPDVNNNGVRDDIDTYISSLPDSALQKAALIQSSSSITNAMTIDIADQNALTNALKQIANASACLHARYDSSTASSKSSDMEKLTVNTKERSTAYEAFSTAVSGQSFVLPQGDGCAN</sequence>
<dbReference type="Proteomes" id="UP001595384">
    <property type="component" value="Unassembled WGS sequence"/>
</dbReference>
<keyword evidence="2" id="KW-1185">Reference proteome</keyword>